<keyword evidence="3" id="KW-1185">Reference proteome</keyword>
<feature type="transmembrane region" description="Helical" evidence="1">
    <location>
        <begin position="101"/>
        <end position="119"/>
    </location>
</feature>
<name>A0A0U5K436_9BACT</name>
<keyword evidence="1" id="KW-1133">Transmembrane helix</keyword>
<organism evidence="2 3">
    <name type="scientific">Candidatus Protochlamydia naegleriophila</name>
    <dbReference type="NCBI Taxonomy" id="389348"/>
    <lineage>
        <taxon>Bacteria</taxon>
        <taxon>Pseudomonadati</taxon>
        <taxon>Chlamydiota</taxon>
        <taxon>Chlamydiia</taxon>
        <taxon>Parachlamydiales</taxon>
        <taxon>Parachlamydiaceae</taxon>
        <taxon>Candidatus Protochlamydia</taxon>
    </lineage>
</organism>
<gene>
    <name evidence="2" type="ORF">PNK_1226</name>
</gene>
<evidence type="ECO:0000256" key="1">
    <source>
        <dbReference type="SAM" id="Phobius"/>
    </source>
</evidence>
<keyword evidence="1" id="KW-0472">Membrane</keyword>
<protein>
    <submittedName>
        <fullName evidence="2">Uncharacterized protein</fullName>
    </submittedName>
</protein>
<reference evidence="3" key="1">
    <citation type="submission" date="2015-09" db="EMBL/GenBank/DDBJ databases">
        <authorList>
            <person name="Bertelli C."/>
        </authorList>
    </citation>
    <scope>NUCLEOTIDE SEQUENCE [LARGE SCALE GENOMIC DNA]</scope>
    <source>
        <strain evidence="3">KNic</strain>
    </source>
</reference>
<keyword evidence="1" id="KW-0812">Transmembrane</keyword>
<dbReference type="Proteomes" id="UP000069902">
    <property type="component" value="Chromosome cPNK"/>
</dbReference>
<sequence length="136" mass="14850">MLDAIRSYSNQLPRDISGGMLKSGIVSFVVGSLVTQNVQAGVILGGAAMTASLIHGLTTPFFRKFFSTGQTMGQIKWYQTAIQMTVSLGLTQAIMNSFTHFRTNVMAGALFSIGLSLAFEGFRDRPINKPTTYWVF</sequence>
<dbReference type="PATRIC" id="fig|389348.3.peg.1360"/>
<feature type="transmembrane region" description="Helical" evidence="1">
    <location>
        <begin position="38"/>
        <end position="57"/>
    </location>
</feature>
<dbReference type="AlphaFoldDB" id="A0A0U5K436"/>
<evidence type="ECO:0000313" key="2">
    <source>
        <dbReference type="EMBL" id="CUI16843.1"/>
    </source>
</evidence>
<proteinExistence type="predicted"/>
<dbReference type="RefSeq" id="WP_059060953.1">
    <property type="nucleotide sequence ID" value="NZ_LN879502.1"/>
</dbReference>
<dbReference type="EMBL" id="LN879502">
    <property type="protein sequence ID" value="CUI16843.1"/>
    <property type="molecule type" value="Genomic_DNA"/>
</dbReference>
<accession>A0A0U5K436</accession>
<dbReference type="InParanoid" id="A0A0U5K436"/>
<dbReference type="KEGG" id="pnl:PNK_1226"/>
<evidence type="ECO:0000313" key="3">
    <source>
        <dbReference type="Proteomes" id="UP000069902"/>
    </source>
</evidence>